<dbReference type="EMBL" id="JALJOU010000026">
    <property type="protein sequence ID" value="KAK9836151.1"/>
    <property type="molecule type" value="Genomic_DNA"/>
</dbReference>
<feature type="transmembrane region" description="Helical" evidence="6">
    <location>
        <begin position="171"/>
        <end position="192"/>
    </location>
</feature>
<dbReference type="Pfam" id="PF03798">
    <property type="entry name" value="TRAM_LAG1_CLN8"/>
    <property type="match status" value="1"/>
</dbReference>
<feature type="transmembrane region" description="Helical" evidence="6">
    <location>
        <begin position="251"/>
        <end position="269"/>
    </location>
</feature>
<keyword evidence="3 6" id="KW-1133">Transmembrane helix</keyword>
<feature type="transmembrane region" description="Helical" evidence="6">
    <location>
        <begin position="88"/>
        <end position="110"/>
    </location>
</feature>
<dbReference type="GO" id="GO:0055088">
    <property type="term" value="P:lipid homeostasis"/>
    <property type="evidence" value="ECO:0007669"/>
    <property type="project" value="TreeGrafter"/>
</dbReference>
<gene>
    <name evidence="8" type="ORF">WJX81_005054</name>
</gene>
<feature type="transmembrane region" description="Helical" evidence="6">
    <location>
        <begin position="33"/>
        <end position="52"/>
    </location>
</feature>
<evidence type="ECO:0000256" key="6">
    <source>
        <dbReference type="SAM" id="Phobius"/>
    </source>
</evidence>
<dbReference type="PANTHER" id="PTHR13439:SF0">
    <property type="entry name" value="TOPOISOMERASE I DAMAGE AFFECTED PROTEIN 4"/>
    <property type="match status" value="1"/>
</dbReference>
<feature type="transmembrane region" description="Helical" evidence="6">
    <location>
        <begin position="116"/>
        <end position="135"/>
    </location>
</feature>
<protein>
    <recommendedName>
        <fullName evidence="7">TLC domain-containing protein</fullName>
    </recommendedName>
</protein>
<dbReference type="SMART" id="SM00724">
    <property type="entry name" value="TLC"/>
    <property type="match status" value="1"/>
</dbReference>
<reference evidence="8 9" key="1">
    <citation type="journal article" date="2024" name="Nat. Commun.">
        <title>Phylogenomics reveals the evolutionary origins of lichenization in chlorophyte algae.</title>
        <authorList>
            <person name="Puginier C."/>
            <person name="Libourel C."/>
            <person name="Otte J."/>
            <person name="Skaloud P."/>
            <person name="Haon M."/>
            <person name="Grisel S."/>
            <person name="Petersen M."/>
            <person name="Berrin J.G."/>
            <person name="Delaux P.M."/>
            <person name="Dal Grande F."/>
            <person name="Keller J."/>
        </authorList>
    </citation>
    <scope>NUCLEOTIDE SEQUENCE [LARGE SCALE GENOMIC DNA]</scope>
    <source>
        <strain evidence="8 9">SAG 245.80</strain>
    </source>
</reference>
<evidence type="ECO:0000256" key="2">
    <source>
        <dbReference type="ARBA" id="ARBA00022692"/>
    </source>
</evidence>
<feature type="domain" description="TLC" evidence="7">
    <location>
        <begin position="79"/>
        <end position="281"/>
    </location>
</feature>
<dbReference type="GO" id="GO:0016020">
    <property type="term" value="C:membrane"/>
    <property type="evidence" value="ECO:0007669"/>
    <property type="project" value="UniProtKB-SubCell"/>
</dbReference>
<evidence type="ECO:0000259" key="7">
    <source>
        <dbReference type="PROSITE" id="PS50922"/>
    </source>
</evidence>
<evidence type="ECO:0000256" key="4">
    <source>
        <dbReference type="ARBA" id="ARBA00023136"/>
    </source>
</evidence>
<sequence>MASALVAINGTCSSGVAYDAADQGGLTTHLRATPVNVVLAGAVFLLFEWALLTSRWPRDWFLQKFAKANPLLTAKQLRERVLAANSRLVGTLHLIIQVPLAVYIICSPSILANKLYSRTTASVTFLAISAGYFFYDLLVSIFRYEGMAYLVHGAFAFILYTYGALSGALGYYGALFILWECSTPFVYLRWFLFNMGQAKSRWYIINGLLMLASFALFRNVLGVAMSVDFWYTSGKEMVQPSVIGGLSPAVLWTYRIFNCCLNALNFFWLSKMASGAVKVLVGGRAVSATVRGDS</sequence>
<dbReference type="InterPro" id="IPR006634">
    <property type="entry name" value="TLC-dom"/>
</dbReference>
<organism evidence="8 9">
    <name type="scientific">Elliptochloris bilobata</name>
    <dbReference type="NCBI Taxonomy" id="381761"/>
    <lineage>
        <taxon>Eukaryota</taxon>
        <taxon>Viridiplantae</taxon>
        <taxon>Chlorophyta</taxon>
        <taxon>core chlorophytes</taxon>
        <taxon>Trebouxiophyceae</taxon>
        <taxon>Trebouxiophyceae incertae sedis</taxon>
        <taxon>Elliptochloris clade</taxon>
        <taxon>Elliptochloris</taxon>
    </lineage>
</organism>
<accession>A0AAW1RRW7</accession>
<dbReference type="Proteomes" id="UP001445335">
    <property type="component" value="Unassembled WGS sequence"/>
</dbReference>
<evidence type="ECO:0000256" key="3">
    <source>
        <dbReference type="ARBA" id="ARBA00022989"/>
    </source>
</evidence>
<dbReference type="AlphaFoldDB" id="A0AAW1RRW7"/>
<feature type="transmembrane region" description="Helical" evidence="6">
    <location>
        <begin position="147"/>
        <end position="165"/>
    </location>
</feature>
<comment type="subcellular location">
    <subcellularLocation>
        <location evidence="1">Membrane</location>
        <topology evidence="1">Multi-pass membrane protein</topology>
    </subcellularLocation>
</comment>
<keyword evidence="4 5" id="KW-0472">Membrane</keyword>
<name>A0AAW1RRW7_9CHLO</name>
<comment type="caution">
    <text evidence="8">The sequence shown here is derived from an EMBL/GenBank/DDBJ whole genome shotgun (WGS) entry which is preliminary data.</text>
</comment>
<keyword evidence="9" id="KW-1185">Reference proteome</keyword>
<evidence type="ECO:0000256" key="5">
    <source>
        <dbReference type="PROSITE-ProRule" id="PRU00205"/>
    </source>
</evidence>
<keyword evidence="2 5" id="KW-0812">Transmembrane</keyword>
<evidence type="ECO:0000313" key="9">
    <source>
        <dbReference type="Proteomes" id="UP001445335"/>
    </source>
</evidence>
<dbReference type="PANTHER" id="PTHR13439">
    <property type="entry name" value="CT120 PROTEIN"/>
    <property type="match status" value="1"/>
</dbReference>
<dbReference type="PROSITE" id="PS50922">
    <property type="entry name" value="TLC"/>
    <property type="match status" value="1"/>
</dbReference>
<proteinExistence type="predicted"/>
<dbReference type="InterPro" id="IPR050846">
    <property type="entry name" value="TLCD"/>
</dbReference>
<evidence type="ECO:0000256" key="1">
    <source>
        <dbReference type="ARBA" id="ARBA00004141"/>
    </source>
</evidence>
<dbReference type="GO" id="GO:0005783">
    <property type="term" value="C:endoplasmic reticulum"/>
    <property type="evidence" value="ECO:0007669"/>
    <property type="project" value="TreeGrafter"/>
</dbReference>
<evidence type="ECO:0000313" key="8">
    <source>
        <dbReference type="EMBL" id="KAK9836151.1"/>
    </source>
</evidence>
<feature type="transmembrane region" description="Helical" evidence="6">
    <location>
        <begin position="204"/>
        <end position="231"/>
    </location>
</feature>